<evidence type="ECO:0000256" key="8">
    <source>
        <dbReference type="ARBA" id="ARBA00022741"/>
    </source>
</evidence>
<dbReference type="Pfam" id="PF02606">
    <property type="entry name" value="LpxK"/>
    <property type="match status" value="1"/>
</dbReference>
<evidence type="ECO:0000313" key="14">
    <source>
        <dbReference type="EMBL" id="WDF68765.1"/>
    </source>
</evidence>
<comment type="function">
    <text evidence="1 13">Transfers the gamma-phosphate of ATP to the 4'-position of a tetraacyldisaccharide 1-phosphate intermediate (termed DS-1-P) to form tetraacyldisaccharide 1,4'-bis-phosphate (lipid IVA).</text>
</comment>
<keyword evidence="11 13" id="KW-0443">Lipid metabolism</keyword>
<accession>A0ABY7WH00</accession>
<evidence type="ECO:0000256" key="5">
    <source>
        <dbReference type="ARBA" id="ARBA00022516"/>
    </source>
</evidence>
<comment type="similarity">
    <text evidence="13">Belongs to the LpxK family.</text>
</comment>
<gene>
    <name evidence="13 14" type="primary">lpxK</name>
    <name evidence="14" type="ORF">PQ465_21025</name>
</gene>
<comment type="caution">
    <text evidence="13">Lacks conserved residue(s) required for the propagation of feature annotation.</text>
</comment>
<protein>
    <recommendedName>
        <fullName evidence="4 13">Tetraacyldisaccharide 4'-kinase</fullName>
        <ecNumber evidence="3 13">2.7.1.130</ecNumber>
    </recommendedName>
    <alternativeName>
        <fullName evidence="12 13">Lipid A 4'-kinase</fullName>
    </alternativeName>
</protein>
<dbReference type="NCBIfam" id="TIGR00682">
    <property type="entry name" value="lpxK"/>
    <property type="match status" value="1"/>
</dbReference>
<dbReference type="SUPFAM" id="SSF52540">
    <property type="entry name" value="P-loop containing nucleoside triphosphate hydrolases"/>
    <property type="match status" value="1"/>
</dbReference>
<dbReference type="InterPro" id="IPR003758">
    <property type="entry name" value="LpxK"/>
</dbReference>
<dbReference type="InterPro" id="IPR027417">
    <property type="entry name" value="P-loop_NTPase"/>
</dbReference>
<comment type="pathway">
    <text evidence="2 13">Glycolipid biosynthesis; lipid IV(A) biosynthesis; lipid IV(A) from (3R)-3-hydroxytetradecanoyl-[acyl-carrier-protein] and UDP-N-acetyl-alpha-D-glucosamine: step 6/6.</text>
</comment>
<keyword evidence="9 13" id="KW-0418">Kinase</keyword>
<evidence type="ECO:0000256" key="11">
    <source>
        <dbReference type="ARBA" id="ARBA00023098"/>
    </source>
</evidence>
<name>A0ABY7WH00_9SPHI</name>
<keyword evidence="7 13" id="KW-0808">Transferase</keyword>
<sequence>MIRFIRWLLFPVALLYAAIVWLRNRLYDRQLLRSTAFDIPVVVIGNLAVGGTGKSPMTEYILRILPPAMRVTVLSRGYGRKTKGFRTVATTDDATQSGDEPLQIKRKFPQTPVVVCEDRVKAIHQIKENSDAVLLDDAFQHRALRPSFSILLFDFASILKPMLPLPTGSFRDSLYESKRAGIIVITKCPDDIDHAQKMKIIAKFRKYSQAEVYFSSIAYEELVDSQGIAFTKEELTLTSVLLLTGIAKPEPLAAYLLPLVARLEQLNFGDHHQFTSTDLATVQQRFEDLAGTKKIIITTEKDWQRLPPSFLASHPIIIAPIRQQILFNEASSFDRAINNAFLQQRSVNEY</sequence>
<evidence type="ECO:0000256" key="3">
    <source>
        <dbReference type="ARBA" id="ARBA00012071"/>
    </source>
</evidence>
<evidence type="ECO:0000313" key="15">
    <source>
        <dbReference type="Proteomes" id="UP001221558"/>
    </source>
</evidence>
<dbReference type="Proteomes" id="UP001221558">
    <property type="component" value="Chromosome"/>
</dbReference>
<dbReference type="EC" id="2.7.1.130" evidence="3 13"/>
<evidence type="ECO:0000256" key="9">
    <source>
        <dbReference type="ARBA" id="ARBA00022777"/>
    </source>
</evidence>
<evidence type="ECO:0000256" key="10">
    <source>
        <dbReference type="ARBA" id="ARBA00022840"/>
    </source>
</evidence>
<keyword evidence="10 13" id="KW-0067">ATP-binding</keyword>
<evidence type="ECO:0000256" key="12">
    <source>
        <dbReference type="ARBA" id="ARBA00029757"/>
    </source>
</evidence>
<evidence type="ECO:0000256" key="4">
    <source>
        <dbReference type="ARBA" id="ARBA00016436"/>
    </source>
</evidence>
<proteinExistence type="inferred from homology"/>
<keyword evidence="8 13" id="KW-0547">Nucleotide-binding</keyword>
<dbReference type="RefSeq" id="WP_274267495.1">
    <property type="nucleotide sequence ID" value="NZ_CP117880.1"/>
</dbReference>
<evidence type="ECO:0000256" key="2">
    <source>
        <dbReference type="ARBA" id="ARBA00004870"/>
    </source>
</evidence>
<evidence type="ECO:0000256" key="13">
    <source>
        <dbReference type="HAMAP-Rule" id="MF_00409"/>
    </source>
</evidence>
<dbReference type="GO" id="GO:0009029">
    <property type="term" value="F:lipid-A 4'-kinase activity"/>
    <property type="evidence" value="ECO:0007669"/>
    <property type="project" value="UniProtKB-EC"/>
</dbReference>
<reference evidence="14 15" key="1">
    <citation type="submission" date="2023-02" db="EMBL/GenBank/DDBJ databases">
        <title>Genome sequence of Sphingobacterium sp. KACC 22765.</title>
        <authorList>
            <person name="Kim S."/>
            <person name="Heo J."/>
            <person name="Kwon S.-W."/>
        </authorList>
    </citation>
    <scope>NUCLEOTIDE SEQUENCE [LARGE SCALE GENOMIC DNA]</scope>
    <source>
        <strain evidence="14 15">KACC 22765</strain>
    </source>
</reference>
<keyword evidence="6 13" id="KW-0441">Lipid A biosynthesis</keyword>
<dbReference type="PANTHER" id="PTHR42724:SF1">
    <property type="entry name" value="TETRAACYLDISACCHARIDE 4'-KINASE, MITOCHONDRIAL-RELATED"/>
    <property type="match status" value="1"/>
</dbReference>
<evidence type="ECO:0000256" key="1">
    <source>
        <dbReference type="ARBA" id="ARBA00002274"/>
    </source>
</evidence>
<organism evidence="14 15">
    <name type="scientific">Sphingobacterium oryzagri</name>
    <dbReference type="NCBI Taxonomy" id="3025669"/>
    <lineage>
        <taxon>Bacteria</taxon>
        <taxon>Pseudomonadati</taxon>
        <taxon>Bacteroidota</taxon>
        <taxon>Sphingobacteriia</taxon>
        <taxon>Sphingobacteriales</taxon>
        <taxon>Sphingobacteriaceae</taxon>
        <taxon>Sphingobacterium</taxon>
    </lineage>
</organism>
<dbReference type="HAMAP" id="MF_00409">
    <property type="entry name" value="LpxK"/>
    <property type="match status" value="1"/>
</dbReference>
<dbReference type="PANTHER" id="PTHR42724">
    <property type="entry name" value="TETRAACYLDISACCHARIDE 4'-KINASE"/>
    <property type="match status" value="1"/>
</dbReference>
<comment type="catalytic activity">
    <reaction evidence="13">
        <text>a lipid A disaccharide + ATP = a lipid IVA + ADP + H(+)</text>
        <dbReference type="Rhea" id="RHEA:67840"/>
        <dbReference type="ChEBI" id="CHEBI:15378"/>
        <dbReference type="ChEBI" id="CHEBI:30616"/>
        <dbReference type="ChEBI" id="CHEBI:176343"/>
        <dbReference type="ChEBI" id="CHEBI:176425"/>
        <dbReference type="ChEBI" id="CHEBI:456216"/>
        <dbReference type="EC" id="2.7.1.130"/>
    </reaction>
</comment>
<evidence type="ECO:0000256" key="6">
    <source>
        <dbReference type="ARBA" id="ARBA00022556"/>
    </source>
</evidence>
<keyword evidence="15" id="KW-1185">Reference proteome</keyword>
<dbReference type="EMBL" id="CP117880">
    <property type="protein sequence ID" value="WDF68765.1"/>
    <property type="molecule type" value="Genomic_DNA"/>
</dbReference>
<evidence type="ECO:0000256" key="7">
    <source>
        <dbReference type="ARBA" id="ARBA00022679"/>
    </source>
</evidence>
<keyword evidence="5 13" id="KW-0444">Lipid biosynthesis</keyword>